<feature type="transmembrane region" description="Helical" evidence="1">
    <location>
        <begin position="59"/>
        <end position="79"/>
    </location>
</feature>
<accession>A0A484F4D0</accession>
<keyword evidence="1" id="KW-1133">Transmembrane helix</keyword>
<evidence type="ECO:0000313" key="4">
    <source>
        <dbReference type="Proteomes" id="UP000294855"/>
    </source>
</evidence>
<feature type="transmembrane region" description="Helical" evidence="1">
    <location>
        <begin position="167"/>
        <end position="184"/>
    </location>
</feature>
<keyword evidence="4" id="KW-1185">Reference proteome</keyword>
<dbReference type="Pfam" id="PF02517">
    <property type="entry name" value="Rce1-like"/>
    <property type="match status" value="1"/>
</dbReference>
<feature type="transmembrane region" description="Helical" evidence="1">
    <location>
        <begin position="135"/>
        <end position="160"/>
    </location>
</feature>
<proteinExistence type="predicted"/>
<name>A0A484F4D0_9EURY</name>
<feature type="transmembrane region" description="Helical" evidence="1">
    <location>
        <begin position="190"/>
        <end position="208"/>
    </location>
</feature>
<sequence length="236" mass="27233">MQKDDFFKFESETPDFPFYNENPRISTGKWTVMILSVILTLVLIMVSDFLSELGTFRRLVYFIIPVLGFGFAINWKYGLICKKIKKSDIKLIVILLISQLAVTLFLSTVLTYLGIVAQDNPVTSELMLISTWLIFPLQLFGEELIKIIPFIFFLTVFYHFTKNRKMSIVIATVLTLILFALLHLPAYQNLISVLVLQGFCSIFTMYGYLKTKNIFVSYAIHFLLDTFIFMLVLISP</sequence>
<gene>
    <name evidence="3" type="ORF">C7391_0805</name>
</gene>
<dbReference type="GO" id="GO:0004175">
    <property type="term" value="F:endopeptidase activity"/>
    <property type="evidence" value="ECO:0007669"/>
    <property type="project" value="UniProtKB-ARBA"/>
</dbReference>
<protein>
    <recommendedName>
        <fullName evidence="2">CAAX prenyl protease 2/Lysostaphin resistance protein A-like domain-containing protein</fullName>
    </recommendedName>
</protein>
<dbReference type="AlphaFoldDB" id="A0A484F4D0"/>
<dbReference type="EMBL" id="SNYS01000007">
    <property type="protein sequence ID" value="TDQ69476.1"/>
    <property type="molecule type" value="Genomic_DNA"/>
</dbReference>
<dbReference type="Proteomes" id="UP000294855">
    <property type="component" value="Unassembled WGS sequence"/>
</dbReference>
<evidence type="ECO:0000256" key="1">
    <source>
        <dbReference type="SAM" id="Phobius"/>
    </source>
</evidence>
<dbReference type="InterPro" id="IPR003675">
    <property type="entry name" value="Rce1/LyrA-like_dom"/>
</dbReference>
<feature type="transmembrane region" description="Helical" evidence="1">
    <location>
        <begin position="30"/>
        <end position="47"/>
    </location>
</feature>
<feature type="transmembrane region" description="Helical" evidence="1">
    <location>
        <begin position="91"/>
        <end position="115"/>
    </location>
</feature>
<keyword evidence="1" id="KW-0812">Transmembrane</keyword>
<evidence type="ECO:0000313" key="3">
    <source>
        <dbReference type="EMBL" id="TDQ69476.1"/>
    </source>
</evidence>
<comment type="caution">
    <text evidence="3">The sequence shown here is derived from an EMBL/GenBank/DDBJ whole genome shotgun (WGS) entry which is preliminary data.</text>
</comment>
<feature type="transmembrane region" description="Helical" evidence="1">
    <location>
        <begin position="215"/>
        <end position="234"/>
    </location>
</feature>
<feature type="domain" description="CAAX prenyl protease 2/Lysostaphin resistance protein A-like" evidence="2">
    <location>
        <begin position="132"/>
        <end position="226"/>
    </location>
</feature>
<dbReference type="GO" id="GO:0080120">
    <property type="term" value="P:CAAX-box protein maturation"/>
    <property type="evidence" value="ECO:0007669"/>
    <property type="project" value="UniProtKB-ARBA"/>
</dbReference>
<evidence type="ECO:0000259" key="2">
    <source>
        <dbReference type="Pfam" id="PF02517"/>
    </source>
</evidence>
<keyword evidence="1" id="KW-0472">Membrane</keyword>
<organism evidence="3 4">
    <name type="scientific">Methanimicrococcus blatticola</name>
    <dbReference type="NCBI Taxonomy" id="91560"/>
    <lineage>
        <taxon>Archaea</taxon>
        <taxon>Methanobacteriati</taxon>
        <taxon>Methanobacteriota</taxon>
        <taxon>Stenosarchaea group</taxon>
        <taxon>Methanomicrobia</taxon>
        <taxon>Methanosarcinales</taxon>
        <taxon>Methanosarcinaceae</taxon>
        <taxon>Methanimicrococcus</taxon>
    </lineage>
</organism>
<reference evidence="3 4" key="1">
    <citation type="submission" date="2019-03" db="EMBL/GenBank/DDBJ databases">
        <title>Genomic Encyclopedia of Type Strains, Phase IV (KMG-IV): sequencing the most valuable type-strain genomes for metagenomic binning, comparative biology and taxonomic classification.</title>
        <authorList>
            <person name="Goeker M."/>
        </authorList>
    </citation>
    <scope>NUCLEOTIDE SEQUENCE [LARGE SCALE GENOMIC DNA]</scope>
    <source>
        <strain evidence="3 4">DSM 13328</strain>
    </source>
</reference>